<evidence type="ECO:0000256" key="6">
    <source>
        <dbReference type="SAM" id="Phobius"/>
    </source>
</evidence>
<protein>
    <submittedName>
        <fullName evidence="7">Uncharacterized protein</fullName>
    </submittedName>
</protein>
<feature type="transmembrane region" description="Helical" evidence="6">
    <location>
        <begin position="260"/>
        <end position="282"/>
    </location>
</feature>
<proteinExistence type="predicted"/>
<dbReference type="GO" id="GO:0005886">
    <property type="term" value="C:plasma membrane"/>
    <property type="evidence" value="ECO:0007669"/>
    <property type="project" value="UniProtKB-SubCell"/>
</dbReference>
<dbReference type="Pfam" id="PF03631">
    <property type="entry name" value="Virul_fac_BrkB"/>
    <property type="match status" value="1"/>
</dbReference>
<feature type="transmembrane region" description="Helical" evidence="6">
    <location>
        <begin position="153"/>
        <end position="176"/>
    </location>
</feature>
<keyword evidence="2" id="KW-1003">Cell membrane</keyword>
<feature type="transmembrane region" description="Helical" evidence="6">
    <location>
        <begin position="188"/>
        <end position="213"/>
    </location>
</feature>
<keyword evidence="4 6" id="KW-1133">Transmembrane helix</keyword>
<keyword evidence="8" id="KW-1185">Reference proteome</keyword>
<keyword evidence="5 6" id="KW-0472">Membrane</keyword>
<organism evidence="7 8">
    <name type="scientific">Aquisphaera giovannonii</name>
    <dbReference type="NCBI Taxonomy" id="406548"/>
    <lineage>
        <taxon>Bacteria</taxon>
        <taxon>Pseudomonadati</taxon>
        <taxon>Planctomycetota</taxon>
        <taxon>Planctomycetia</taxon>
        <taxon>Isosphaerales</taxon>
        <taxon>Isosphaeraceae</taxon>
        <taxon>Aquisphaera</taxon>
    </lineage>
</organism>
<dbReference type="AlphaFoldDB" id="A0A5B9W6S7"/>
<dbReference type="EMBL" id="CP042997">
    <property type="protein sequence ID" value="QEH35934.1"/>
    <property type="molecule type" value="Genomic_DNA"/>
</dbReference>
<evidence type="ECO:0000256" key="1">
    <source>
        <dbReference type="ARBA" id="ARBA00004651"/>
    </source>
</evidence>
<dbReference type="PANTHER" id="PTHR30213:SF0">
    <property type="entry name" value="UPF0761 MEMBRANE PROTEIN YIHY"/>
    <property type="match status" value="1"/>
</dbReference>
<name>A0A5B9W6S7_9BACT</name>
<feature type="transmembrane region" description="Helical" evidence="6">
    <location>
        <begin position="225"/>
        <end position="248"/>
    </location>
</feature>
<dbReference type="PIRSF" id="PIRSF035875">
    <property type="entry name" value="RNase_BN"/>
    <property type="match status" value="1"/>
</dbReference>
<feature type="transmembrane region" description="Helical" evidence="6">
    <location>
        <begin position="24"/>
        <end position="47"/>
    </location>
</feature>
<gene>
    <name evidence="7" type="ORF">OJF2_44910</name>
</gene>
<sequence length="310" mass="33457">MNLGGLSFREACVRTWKKMNEHEILTRAAAVSFYAIAALVPFLALVISLMAGSFPLIAHAVSFVVPSAGAGVTQATSQSDKVFQVLQNLLPADAASLVDREIKTIQDRPKTGLVSFGVAALIWLSSSLFVAVMDAMNRIMGVSETRPFWRVRVTAMLMTLSQAAILIVAFVTTLAWPQILALIGLKTAAAALASVIQGVAVFLLILLSFAMAMYFGPDAEQRWEWITPGSLAGTLILLAVSFAFRFYVQTWGNYSATYGSLAGVIVLTSWLWITSVVLLAAAEFDKVIEDASPYGKPYGQRHESMATPKA</sequence>
<comment type="subcellular location">
    <subcellularLocation>
        <location evidence="1">Cell membrane</location>
        <topology evidence="1">Multi-pass membrane protein</topology>
    </subcellularLocation>
</comment>
<evidence type="ECO:0000313" key="7">
    <source>
        <dbReference type="EMBL" id="QEH35934.1"/>
    </source>
</evidence>
<dbReference type="InterPro" id="IPR017039">
    <property type="entry name" value="Virul_fac_BrkB"/>
</dbReference>
<dbReference type="NCBIfam" id="TIGR00765">
    <property type="entry name" value="yihY_not_rbn"/>
    <property type="match status" value="1"/>
</dbReference>
<evidence type="ECO:0000256" key="4">
    <source>
        <dbReference type="ARBA" id="ARBA00022989"/>
    </source>
</evidence>
<accession>A0A5B9W6S7</accession>
<keyword evidence="3 6" id="KW-0812">Transmembrane</keyword>
<dbReference type="Proteomes" id="UP000324233">
    <property type="component" value="Chromosome"/>
</dbReference>
<evidence type="ECO:0000256" key="5">
    <source>
        <dbReference type="ARBA" id="ARBA00023136"/>
    </source>
</evidence>
<feature type="transmembrane region" description="Helical" evidence="6">
    <location>
        <begin position="113"/>
        <end position="132"/>
    </location>
</feature>
<evidence type="ECO:0000256" key="3">
    <source>
        <dbReference type="ARBA" id="ARBA00022692"/>
    </source>
</evidence>
<dbReference type="KEGG" id="agv:OJF2_44910"/>
<dbReference type="PANTHER" id="PTHR30213">
    <property type="entry name" value="INNER MEMBRANE PROTEIN YHJD"/>
    <property type="match status" value="1"/>
</dbReference>
<evidence type="ECO:0000256" key="2">
    <source>
        <dbReference type="ARBA" id="ARBA00022475"/>
    </source>
</evidence>
<reference evidence="7 8" key="1">
    <citation type="submission" date="2019-08" db="EMBL/GenBank/DDBJ databases">
        <title>Deep-cultivation of Planctomycetes and their phenomic and genomic characterization uncovers novel biology.</title>
        <authorList>
            <person name="Wiegand S."/>
            <person name="Jogler M."/>
            <person name="Boedeker C."/>
            <person name="Pinto D."/>
            <person name="Vollmers J."/>
            <person name="Rivas-Marin E."/>
            <person name="Kohn T."/>
            <person name="Peeters S.H."/>
            <person name="Heuer A."/>
            <person name="Rast P."/>
            <person name="Oberbeckmann S."/>
            <person name="Bunk B."/>
            <person name="Jeske O."/>
            <person name="Meyerdierks A."/>
            <person name="Storesund J.E."/>
            <person name="Kallscheuer N."/>
            <person name="Luecker S."/>
            <person name="Lage O.M."/>
            <person name="Pohl T."/>
            <person name="Merkel B.J."/>
            <person name="Hornburger P."/>
            <person name="Mueller R.-W."/>
            <person name="Bruemmer F."/>
            <person name="Labrenz M."/>
            <person name="Spormann A.M."/>
            <person name="Op den Camp H."/>
            <person name="Overmann J."/>
            <person name="Amann R."/>
            <person name="Jetten M.S.M."/>
            <person name="Mascher T."/>
            <person name="Medema M.H."/>
            <person name="Devos D.P."/>
            <person name="Kaster A.-K."/>
            <person name="Ovreas L."/>
            <person name="Rohde M."/>
            <person name="Galperin M.Y."/>
            <person name="Jogler C."/>
        </authorList>
    </citation>
    <scope>NUCLEOTIDE SEQUENCE [LARGE SCALE GENOMIC DNA]</scope>
    <source>
        <strain evidence="7 8">OJF2</strain>
    </source>
</reference>
<evidence type="ECO:0000313" key="8">
    <source>
        <dbReference type="Proteomes" id="UP000324233"/>
    </source>
</evidence>